<evidence type="ECO:0000313" key="3">
    <source>
        <dbReference type="EMBL" id="TYA15377.1"/>
    </source>
</evidence>
<dbReference type="AlphaFoldDB" id="A0A5D0D2H7"/>
<sequence length="291" mass="31480">MKKLTAVLLGAALVLSITACGKEKAAEGGANQAANGGANKAAETTTNTPAETKVPTVDELMAKSTEASEKLKSMAMDSKISQNIVVKQGEQSQEQKIDMTLKMDIVKEPMEIHQVMDMSMGAQGSQNIEQYITQNGVYSKVGEAWTKMPEAESKQILDSMKQSASPEAQLQQFKSIASEAKVVEEGDEYVLSADLSGDGVKDLAKNLMNQSGGQNEQTAAMLDQMNIKNIKISYAVNKDTFLPTKSNVKMSMEMSVEGQSVTLDMDMDSTISKYDELTKIEIPQEVLDSAK</sequence>
<proteinExistence type="predicted"/>
<evidence type="ECO:0008006" key="5">
    <source>
        <dbReference type="Google" id="ProtNLM"/>
    </source>
</evidence>
<feature type="region of interest" description="Disordered" evidence="1">
    <location>
        <begin position="29"/>
        <end position="51"/>
    </location>
</feature>
<dbReference type="EMBL" id="VSDO01000001">
    <property type="protein sequence ID" value="TYA15377.1"/>
    <property type="molecule type" value="Genomic_DNA"/>
</dbReference>
<keyword evidence="4" id="KW-1185">Reference proteome</keyword>
<dbReference type="Proteomes" id="UP000325218">
    <property type="component" value="Unassembled WGS sequence"/>
</dbReference>
<protein>
    <recommendedName>
        <fullName evidence="5">LppX_LprAFG lipoprotein</fullName>
    </recommendedName>
</protein>
<keyword evidence="2" id="KW-0732">Signal</keyword>
<name>A0A5D0D2H7_9BACL</name>
<reference evidence="3 4" key="1">
    <citation type="submission" date="2019-08" db="EMBL/GenBank/DDBJ databases">
        <title>Genome sequencing of Paenibacillus faecis DSM 23593(T).</title>
        <authorList>
            <person name="Kook J.-K."/>
            <person name="Park S.-N."/>
            <person name="Lim Y.K."/>
        </authorList>
    </citation>
    <scope>NUCLEOTIDE SEQUENCE [LARGE SCALE GENOMIC DNA]</scope>
    <source>
        <strain evidence="3 4">DSM 23593</strain>
    </source>
</reference>
<comment type="caution">
    <text evidence="3">The sequence shown here is derived from an EMBL/GenBank/DDBJ whole genome shotgun (WGS) entry which is preliminary data.</text>
</comment>
<accession>A0A5D0D2H7</accession>
<evidence type="ECO:0000256" key="2">
    <source>
        <dbReference type="SAM" id="SignalP"/>
    </source>
</evidence>
<feature type="chain" id="PRO_5039172955" description="LppX_LprAFG lipoprotein" evidence="2">
    <location>
        <begin position="22"/>
        <end position="291"/>
    </location>
</feature>
<feature type="signal peptide" evidence="2">
    <location>
        <begin position="1"/>
        <end position="21"/>
    </location>
</feature>
<dbReference type="PROSITE" id="PS51257">
    <property type="entry name" value="PROKAR_LIPOPROTEIN"/>
    <property type="match status" value="1"/>
</dbReference>
<dbReference type="InterPro" id="IPR046720">
    <property type="entry name" value="DUF6612"/>
</dbReference>
<dbReference type="RefSeq" id="WP_148450967.1">
    <property type="nucleotide sequence ID" value="NZ_BORZ01000007.1"/>
</dbReference>
<dbReference type="Gene3D" id="2.50.20.20">
    <property type="match status" value="1"/>
</dbReference>
<evidence type="ECO:0000256" key="1">
    <source>
        <dbReference type="SAM" id="MobiDB-lite"/>
    </source>
</evidence>
<gene>
    <name evidence="3" type="ORF">FRY98_07050</name>
</gene>
<dbReference type="Pfam" id="PF20316">
    <property type="entry name" value="DUF6612"/>
    <property type="match status" value="1"/>
</dbReference>
<organism evidence="3 4">
    <name type="scientific">Paenibacillus faecis</name>
    <dbReference type="NCBI Taxonomy" id="862114"/>
    <lineage>
        <taxon>Bacteria</taxon>
        <taxon>Bacillati</taxon>
        <taxon>Bacillota</taxon>
        <taxon>Bacilli</taxon>
        <taxon>Bacillales</taxon>
        <taxon>Paenibacillaceae</taxon>
        <taxon>Paenibacillus</taxon>
    </lineage>
</organism>
<evidence type="ECO:0000313" key="4">
    <source>
        <dbReference type="Proteomes" id="UP000325218"/>
    </source>
</evidence>
<dbReference type="OrthoDB" id="1957331at2"/>